<dbReference type="Pfam" id="PF01126">
    <property type="entry name" value="Heme_oxygenase"/>
    <property type="match status" value="1"/>
</dbReference>
<dbReference type="Gene3D" id="1.20.910.10">
    <property type="entry name" value="Heme oxygenase-like"/>
    <property type="match status" value="1"/>
</dbReference>
<evidence type="ECO:0000256" key="5">
    <source>
        <dbReference type="ARBA" id="ARBA00022640"/>
    </source>
</evidence>
<evidence type="ECO:0000313" key="9">
    <source>
        <dbReference type="Proteomes" id="UP000026915"/>
    </source>
</evidence>
<proteinExistence type="inferred from homology"/>
<dbReference type="eggNOG" id="KOG4480">
    <property type="taxonomic scope" value="Eukaryota"/>
</dbReference>
<feature type="compositionally biased region" description="Acidic residues" evidence="7">
    <location>
        <begin position="116"/>
        <end position="135"/>
    </location>
</feature>
<dbReference type="InParanoid" id="A0A061FCB1"/>
<dbReference type="Gramene" id="EOY14543">
    <property type="protein sequence ID" value="EOY14543"/>
    <property type="gene ID" value="TCM_033890"/>
</dbReference>
<keyword evidence="5" id="KW-0934">Plastid</keyword>
<dbReference type="FunCoup" id="A0A061FCB1">
    <property type="interactions" value="769"/>
</dbReference>
<dbReference type="PANTHER" id="PTHR35703:SF1">
    <property type="entry name" value="INACTIVE HEME OXYGENASE 2, CHLOROPLASTIC-RELATED"/>
    <property type="match status" value="1"/>
</dbReference>
<keyword evidence="3" id="KW-0150">Chloroplast</keyword>
<dbReference type="OMA" id="GLEGEWM"/>
<dbReference type="InterPro" id="IPR016084">
    <property type="entry name" value="Haem_Oase-like_multi-hlx"/>
</dbReference>
<evidence type="ECO:0000313" key="8">
    <source>
        <dbReference type="EMBL" id="EOY14543.1"/>
    </source>
</evidence>
<dbReference type="EMBL" id="CM001886">
    <property type="protein sequence ID" value="EOY14543.1"/>
    <property type="molecule type" value="Genomic_DNA"/>
</dbReference>
<feature type="region of interest" description="Disordered" evidence="7">
    <location>
        <begin position="103"/>
        <end position="156"/>
    </location>
</feature>
<accession>A0A061FCB1</accession>
<evidence type="ECO:0000256" key="7">
    <source>
        <dbReference type="SAM" id="MobiDB-lite"/>
    </source>
</evidence>
<protein>
    <submittedName>
        <fullName evidence="8">Heme oxygenase 2, putative isoform 2</fullName>
    </submittedName>
</protein>
<dbReference type="GO" id="GO:0015979">
    <property type="term" value="P:photosynthesis"/>
    <property type="evidence" value="ECO:0007669"/>
    <property type="project" value="UniProtKB-KW"/>
</dbReference>
<dbReference type="GO" id="GO:0006788">
    <property type="term" value="P:heme oxidation"/>
    <property type="evidence" value="ECO:0007669"/>
    <property type="project" value="InterPro"/>
</dbReference>
<evidence type="ECO:0000256" key="2">
    <source>
        <dbReference type="ARBA" id="ARBA00006134"/>
    </source>
</evidence>
<gene>
    <name evidence="8" type="ORF">TCM_033890</name>
</gene>
<dbReference type="SUPFAM" id="SSF48613">
    <property type="entry name" value="Heme oxygenase-like"/>
    <property type="match status" value="1"/>
</dbReference>
<keyword evidence="4" id="KW-0602">Photosynthesis</keyword>
<dbReference type="CDD" id="cd19165">
    <property type="entry name" value="HemeO"/>
    <property type="match status" value="1"/>
</dbReference>
<evidence type="ECO:0000256" key="6">
    <source>
        <dbReference type="ARBA" id="ARBA00022946"/>
    </source>
</evidence>
<comment type="subcellular location">
    <subcellularLocation>
        <location evidence="1">Plastid</location>
        <location evidence="1">Chloroplast</location>
    </subcellularLocation>
</comment>
<dbReference type="AlphaFoldDB" id="A0A061FCB1"/>
<feature type="compositionally biased region" description="Basic and acidic residues" evidence="7">
    <location>
        <begin position="136"/>
        <end position="146"/>
    </location>
</feature>
<dbReference type="PANTHER" id="PTHR35703">
    <property type="entry name" value="HEME OXYGENASE 1, CHLOROPLASTIC-RELATED"/>
    <property type="match status" value="1"/>
</dbReference>
<dbReference type="STRING" id="3641.A0A061FCB1"/>
<evidence type="ECO:0000256" key="3">
    <source>
        <dbReference type="ARBA" id="ARBA00022528"/>
    </source>
</evidence>
<keyword evidence="6" id="KW-0809">Transit peptide</keyword>
<comment type="similarity">
    <text evidence="2">Belongs to the heme oxygenase family.</text>
</comment>
<name>A0A061FCB1_THECC</name>
<organism evidence="8 9">
    <name type="scientific">Theobroma cacao</name>
    <name type="common">Cacao</name>
    <name type="synonym">Cocoa</name>
    <dbReference type="NCBI Taxonomy" id="3641"/>
    <lineage>
        <taxon>Eukaryota</taxon>
        <taxon>Viridiplantae</taxon>
        <taxon>Streptophyta</taxon>
        <taxon>Embryophyta</taxon>
        <taxon>Tracheophyta</taxon>
        <taxon>Spermatophyta</taxon>
        <taxon>Magnoliopsida</taxon>
        <taxon>eudicotyledons</taxon>
        <taxon>Gunneridae</taxon>
        <taxon>Pentapetalae</taxon>
        <taxon>rosids</taxon>
        <taxon>malvids</taxon>
        <taxon>Malvales</taxon>
        <taxon>Malvaceae</taxon>
        <taxon>Byttnerioideae</taxon>
        <taxon>Theobroma</taxon>
    </lineage>
</organism>
<dbReference type="GO" id="GO:0004392">
    <property type="term" value="F:heme oxygenase (decyclizing) activity"/>
    <property type="evidence" value="ECO:0007669"/>
    <property type="project" value="InterPro"/>
</dbReference>
<reference evidence="8 9" key="1">
    <citation type="journal article" date="2013" name="Genome Biol.">
        <title>The genome sequence of the most widely cultivated cacao type and its use to identify candidate genes regulating pod color.</title>
        <authorList>
            <person name="Motamayor J.C."/>
            <person name="Mockaitis K."/>
            <person name="Schmutz J."/>
            <person name="Haiminen N."/>
            <person name="Iii D.L."/>
            <person name="Cornejo O."/>
            <person name="Findley S.D."/>
            <person name="Zheng P."/>
            <person name="Utro F."/>
            <person name="Royaert S."/>
            <person name="Saski C."/>
            <person name="Jenkins J."/>
            <person name="Podicheti R."/>
            <person name="Zhao M."/>
            <person name="Scheffler B.E."/>
            <person name="Stack J.C."/>
            <person name="Feltus F.A."/>
            <person name="Mustiga G.M."/>
            <person name="Amores F."/>
            <person name="Phillips W."/>
            <person name="Marelli J.P."/>
            <person name="May G.D."/>
            <person name="Shapiro H."/>
            <person name="Ma J."/>
            <person name="Bustamante C.D."/>
            <person name="Schnell R.J."/>
            <person name="Main D."/>
            <person name="Gilbert D."/>
            <person name="Parida L."/>
            <person name="Kuhn D.N."/>
        </authorList>
    </citation>
    <scope>NUCLEOTIDE SEQUENCE [LARGE SCALE GENOMIC DNA]</scope>
    <source>
        <strain evidence="9">cv. Matina 1-6</strain>
    </source>
</reference>
<keyword evidence="9" id="KW-1185">Reference proteome</keyword>
<dbReference type="InterPro" id="IPR002051">
    <property type="entry name" value="Haem_Oase"/>
</dbReference>
<dbReference type="GO" id="GO:0009507">
    <property type="term" value="C:chloroplast"/>
    <property type="evidence" value="ECO:0007669"/>
    <property type="project" value="UniProtKB-SubCell"/>
</dbReference>
<dbReference type="InterPro" id="IPR016053">
    <property type="entry name" value="Haem_Oase-like"/>
</dbReference>
<evidence type="ECO:0000256" key="4">
    <source>
        <dbReference type="ARBA" id="ARBA00022531"/>
    </source>
</evidence>
<dbReference type="InterPro" id="IPR016951">
    <property type="entry name" value="Haem_Oase_decyc_pln"/>
</dbReference>
<sequence>MDKALKPPVFHPTALRPCQVSFPFFSFTTATPYLNLNKTRNVGLTILSCSNSSIISSTSNGSSINNNMAGLPVKKKRKRYRKQYPGESEGITEEMRFVAMRLRNTNGKKVTSNSDTDTDTESENNQREEEEEEEGRGDKAEAEKNNEGVGDGEAETWKPSMEGFLKYLVDSKLVFNTIERIVDESDDVAYAYFRKTGLERSPGLSKDLEWFSQQDFVIPEPSNPGVTYVAYLKELAEKSAPHFLSHFYNIYFSHIAGGQVIARQVCMDGHSCLGFNKAMLCSSVYFSLLEVVQLNNLVSEMLLEGRELEFYKWEGDVQESLKGVRDKLNVLGEHWSREGRNKCLKEAAKSFKFLGQIIRLIIL</sequence>
<evidence type="ECO:0000256" key="1">
    <source>
        <dbReference type="ARBA" id="ARBA00004229"/>
    </source>
</evidence>
<dbReference type="Proteomes" id="UP000026915">
    <property type="component" value="Chromosome 8"/>
</dbReference>